<reference evidence="1 2" key="1">
    <citation type="submission" date="2016-10" db="EMBL/GenBank/DDBJ databases">
        <authorList>
            <person name="de Groot N.N."/>
        </authorList>
    </citation>
    <scope>NUCLEOTIDE SEQUENCE [LARGE SCALE GENOMIC DNA]</scope>
    <source>
        <strain>GEY</strain>
        <strain evidence="2">DSM 9560</strain>
    </source>
</reference>
<name>A0A1I2BA33_9BACT</name>
<gene>
    <name evidence="1" type="ORF">SAMN04488541_1002186</name>
</gene>
<evidence type="ECO:0000313" key="1">
    <source>
        <dbReference type="EMBL" id="SFE52758.1"/>
    </source>
</evidence>
<dbReference type="STRING" id="1003.SAMN04488541_1002186"/>
<dbReference type="Pfam" id="PF17642">
    <property type="entry name" value="TssD"/>
    <property type="match status" value="1"/>
</dbReference>
<protein>
    <submittedName>
        <fullName evidence="1">Uncharacterized protein</fullName>
    </submittedName>
</protein>
<accession>A0A1I2BA33</accession>
<dbReference type="GO" id="GO:0033104">
    <property type="term" value="C:type VI protein secretion system complex"/>
    <property type="evidence" value="ECO:0007669"/>
    <property type="project" value="InterPro"/>
</dbReference>
<dbReference type="EMBL" id="FONY01000002">
    <property type="protein sequence ID" value="SFE52758.1"/>
    <property type="molecule type" value="Genomic_DNA"/>
</dbReference>
<organism evidence="1 2">
    <name type="scientific">Thermoflexibacter ruber</name>
    <dbReference type="NCBI Taxonomy" id="1003"/>
    <lineage>
        <taxon>Bacteria</taxon>
        <taxon>Pseudomonadati</taxon>
        <taxon>Bacteroidota</taxon>
        <taxon>Cytophagia</taxon>
        <taxon>Cytophagales</taxon>
        <taxon>Thermoflexibacteraceae</taxon>
        <taxon>Thermoflexibacter</taxon>
    </lineage>
</organism>
<keyword evidence="2" id="KW-1185">Reference proteome</keyword>
<sequence>MFKIKLELEPRTYDIENVSYSVSSYAEIPDSGTYKDYASFTISIKMNKVDQNFLDWCLSGYVQKKDGKITVFDPDKELIVKTLTFKKAYCSALNGSIYSHDDYNSYPMSFTIIAEKLSIQLEKAKGRRVSDDE</sequence>
<dbReference type="OrthoDB" id="955509at2"/>
<dbReference type="InterPro" id="IPR041408">
    <property type="entry name" value="Hcp_Tssd"/>
</dbReference>
<dbReference type="AlphaFoldDB" id="A0A1I2BA33"/>
<evidence type="ECO:0000313" key="2">
    <source>
        <dbReference type="Proteomes" id="UP000199513"/>
    </source>
</evidence>
<dbReference type="RefSeq" id="WP_091539114.1">
    <property type="nucleotide sequence ID" value="NZ_FONY01000002.1"/>
</dbReference>
<proteinExistence type="predicted"/>
<dbReference type="Proteomes" id="UP000199513">
    <property type="component" value="Unassembled WGS sequence"/>
</dbReference>